<feature type="compositionally biased region" description="Basic and acidic residues" evidence="1">
    <location>
        <begin position="143"/>
        <end position="156"/>
    </location>
</feature>
<protein>
    <submittedName>
        <fullName evidence="2">Uncharacterized protein</fullName>
    </submittedName>
</protein>
<dbReference type="AlphaFoldDB" id="A0A135UTB6"/>
<name>A0A135UTB6_9PEZI</name>
<dbReference type="Proteomes" id="UP000070054">
    <property type="component" value="Unassembled WGS sequence"/>
</dbReference>
<evidence type="ECO:0000256" key="1">
    <source>
        <dbReference type="SAM" id="MobiDB-lite"/>
    </source>
</evidence>
<organism evidence="2 3">
    <name type="scientific">Colletotrichum nymphaeae SA-01</name>
    <dbReference type="NCBI Taxonomy" id="1460502"/>
    <lineage>
        <taxon>Eukaryota</taxon>
        <taxon>Fungi</taxon>
        <taxon>Dikarya</taxon>
        <taxon>Ascomycota</taxon>
        <taxon>Pezizomycotina</taxon>
        <taxon>Sordariomycetes</taxon>
        <taxon>Hypocreomycetidae</taxon>
        <taxon>Glomerellales</taxon>
        <taxon>Glomerellaceae</taxon>
        <taxon>Colletotrichum</taxon>
        <taxon>Colletotrichum acutatum species complex</taxon>
    </lineage>
</organism>
<dbReference type="EMBL" id="JEMN01000167">
    <property type="protein sequence ID" value="KXH63655.1"/>
    <property type="molecule type" value="Genomic_DNA"/>
</dbReference>
<accession>A0A135UTB6</accession>
<evidence type="ECO:0000313" key="3">
    <source>
        <dbReference type="Proteomes" id="UP000070054"/>
    </source>
</evidence>
<proteinExistence type="predicted"/>
<gene>
    <name evidence="2" type="ORF">CNYM01_08414</name>
</gene>
<evidence type="ECO:0000313" key="2">
    <source>
        <dbReference type="EMBL" id="KXH63655.1"/>
    </source>
</evidence>
<reference evidence="2 3" key="1">
    <citation type="submission" date="2014-02" db="EMBL/GenBank/DDBJ databases">
        <title>The genome sequence of Colletotrichum nymphaeae SA-01.</title>
        <authorList>
            <person name="Baroncelli R."/>
            <person name="Thon M.R."/>
        </authorList>
    </citation>
    <scope>NUCLEOTIDE SEQUENCE [LARGE SCALE GENOMIC DNA]</scope>
    <source>
        <strain evidence="2 3">SA-01</strain>
    </source>
</reference>
<feature type="region of interest" description="Disordered" evidence="1">
    <location>
        <begin position="101"/>
        <end position="169"/>
    </location>
</feature>
<feature type="compositionally biased region" description="Basic and acidic residues" evidence="1">
    <location>
        <begin position="121"/>
        <end position="132"/>
    </location>
</feature>
<keyword evidence="3" id="KW-1185">Reference proteome</keyword>
<comment type="caution">
    <text evidence="2">The sequence shown here is derived from an EMBL/GenBank/DDBJ whole genome shotgun (WGS) entry which is preliminary data.</text>
</comment>
<sequence length="361" mass="40911">MDSWPSSLVDFLINEWAFKKIPPRIDKAVEETIKSAAGDPLRVFLLHGQFQGWVAYALNPPNNPAAYSPTELECIARSLPGISLHLSVKQALLQMESKRRHNAVTNVEERSRLNNQSSGDDLVHPEAVDRQTPHPKPPLSLSHRNDAKQDKQHKDPNIQQSEHQRPVFKQRQQELDQYVRFECASVSGLVRLFPQYTVESTAKILRDGLWYAEVDMTFPTNPLQQNHCEMVIRIASNTVEHIASLLFGLQIQLTGYGREQLLPSGARLCGELDAVMGDMEAAQVLFGAEVCDAVNQNVTRVDEVSQGQRRTRCIRMRIPPSVMRSAEITLQLDLEAGTRIKEKLYPKNLSTTREWHDHTLI</sequence>